<accession>A0A8K0D709</accession>
<protein>
    <submittedName>
        <fullName evidence="1">Uncharacterized protein</fullName>
    </submittedName>
</protein>
<evidence type="ECO:0000313" key="1">
    <source>
        <dbReference type="EMBL" id="KAF2897813.1"/>
    </source>
</evidence>
<reference evidence="1" key="1">
    <citation type="submission" date="2019-08" db="EMBL/GenBank/DDBJ databases">
        <title>The genome of the North American firefly Photinus pyralis.</title>
        <authorList>
            <consortium name="Photinus pyralis genome working group"/>
            <person name="Fallon T.R."/>
            <person name="Sander Lower S.E."/>
            <person name="Weng J.-K."/>
        </authorList>
    </citation>
    <scope>NUCLEOTIDE SEQUENCE</scope>
    <source>
        <strain evidence="1">TRF0915ILg1</strain>
        <tissue evidence="1">Whole body</tissue>
    </source>
</reference>
<organism evidence="1 2">
    <name type="scientific">Ignelater luminosus</name>
    <name type="common">Cucubano</name>
    <name type="synonym">Pyrophorus luminosus</name>
    <dbReference type="NCBI Taxonomy" id="2038154"/>
    <lineage>
        <taxon>Eukaryota</taxon>
        <taxon>Metazoa</taxon>
        <taxon>Ecdysozoa</taxon>
        <taxon>Arthropoda</taxon>
        <taxon>Hexapoda</taxon>
        <taxon>Insecta</taxon>
        <taxon>Pterygota</taxon>
        <taxon>Neoptera</taxon>
        <taxon>Endopterygota</taxon>
        <taxon>Coleoptera</taxon>
        <taxon>Polyphaga</taxon>
        <taxon>Elateriformia</taxon>
        <taxon>Elateroidea</taxon>
        <taxon>Elateridae</taxon>
        <taxon>Agrypninae</taxon>
        <taxon>Pyrophorini</taxon>
        <taxon>Ignelater</taxon>
    </lineage>
</organism>
<dbReference type="OrthoDB" id="6775061at2759"/>
<keyword evidence="2" id="KW-1185">Reference proteome</keyword>
<evidence type="ECO:0000313" key="2">
    <source>
        <dbReference type="Proteomes" id="UP000801492"/>
    </source>
</evidence>
<name>A0A8K0D709_IGNLU</name>
<comment type="caution">
    <text evidence="1">The sequence shown here is derived from an EMBL/GenBank/DDBJ whole genome shotgun (WGS) entry which is preliminary data.</text>
</comment>
<dbReference type="Proteomes" id="UP000801492">
    <property type="component" value="Unassembled WGS sequence"/>
</dbReference>
<sequence length="105" mass="12515">MNKVLLKLDIKIDIEVDIGDVKRFGQFKEDRIRPILTQARKDNKKMLILNNAKHLKGKNIWIDNDYSKKAQKKRKALIGQMKEARQKGYYDEAFNLREVTRRRLT</sequence>
<gene>
    <name evidence="1" type="ORF">ILUMI_08362</name>
</gene>
<proteinExistence type="predicted"/>
<dbReference type="AlphaFoldDB" id="A0A8K0D709"/>
<dbReference type="EMBL" id="VTPC01003920">
    <property type="protein sequence ID" value="KAF2897813.1"/>
    <property type="molecule type" value="Genomic_DNA"/>
</dbReference>